<dbReference type="Pfam" id="PF07732">
    <property type="entry name" value="Cu-oxidase_3"/>
    <property type="match status" value="1"/>
</dbReference>
<sequence>MKVTDQRQLAAAAAQRRDFLKFASMTGGMVAAAGVSRVAMSALPEPVIQTSTDTMPPLVPETGRPYNPVVTLNSWTLPWRMKNGVKEFHLVAEPVVREMTPGFKAHLWGYNGQSPGPTIEVVEGDRVRIFVTNRLPEHTSVHWHGQRLPNGMDGVTGLTQPAIPAGKTFVYEFMARRPGTFMYHPHADEMTQMAMGMMGFWVTHPKGNHPLIDPVDRDFCIMLNAYDIDPGSYTPKIMTMLDFNLWSWNSRIFPGIDSLNVRHNDRVRIRVGNLTMTNHPMHLHGHEFEVTGTDGGPTPKGSRWPEVTADVAVGQMRQIEFLADEEGDWAFHCHKSHHTMNAMGHDVPTLIGVDHTGLTKKITQLIPDYMVMGERGMADMAEMDMPIPENTARMMTGEGQFGSVEMGGMFSMVKVRKNQARGDYSDPGFYDHPKGTVAYEFEGEVPVASRSNDAGASAMSPVHKPSKDIEVKARKPGAASSSHEH</sequence>
<dbReference type="PROSITE" id="PS00080">
    <property type="entry name" value="MULTICOPPER_OXIDASE2"/>
    <property type="match status" value="1"/>
</dbReference>
<proteinExistence type="predicted"/>
<dbReference type="PROSITE" id="PS51318">
    <property type="entry name" value="TAT"/>
    <property type="match status" value="1"/>
</dbReference>
<evidence type="ECO:0000259" key="6">
    <source>
        <dbReference type="Pfam" id="PF07731"/>
    </source>
</evidence>
<keyword evidence="2" id="KW-0732">Signal</keyword>
<dbReference type="SUPFAM" id="SSF49503">
    <property type="entry name" value="Cupredoxins"/>
    <property type="match status" value="2"/>
</dbReference>
<feature type="region of interest" description="Disordered" evidence="5">
    <location>
        <begin position="449"/>
        <end position="485"/>
    </location>
</feature>
<dbReference type="Pfam" id="PF07731">
    <property type="entry name" value="Cu-oxidase_2"/>
    <property type="match status" value="1"/>
</dbReference>
<keyword evidence="3" id="KW-0560">Oxidoreductase</keyword>
<dbReference type="InterPro" id="IPR045087">
    <property type="entry name" value="Cu-oxidase_fam"/>
</dbReference>
<gene>
    <name evidence="8" type="ORF">GCM10022278_37520</name>
</gene>
<evidence type="ECO:0000313" key="8">
    <source>
        <dbReference type="EMBL" id="GAA3977255.1"/>
    </source>
</evidence>
<evidence type="ECO:0000259" key="7">
    <source>
        <dbReference type="Pfam" id="PF07732"/>
    </source>
</evidence>
<name>A0ABP7Q9A1_9GAMM</name>
<dbReference type="Proteomes" id="UP001501337">
    <property type="component" value="Unassembled WGS sequence"/>
</dbReference>
<reference evidence="9" key="1">
    <citation type="journal article" date="2019" name="Int. J. Syst. Evol. Microbiol.">
        <title>The Global Catalogue of Microorganisms (GCM) 10K type strain sequencing project: providing services to taxonomists for standard genome sequencing and annotation.</title>
        <authorList>
            <consortium name="The Broad Institute Genomics Platform"/>
            <consortium name="The Broad Institute Genome Sequencing Center for Infectious Disease"/>
            <person name="Wu L."/>
            <person name="Ma J."/>
        </authorList>
    </citation>
    <scope>NUCLEOTIDE SEQUENCE [LARGE SCALE GENOMIC DNA]</scope>
    <source>
        <strain evidence="9">JCM 17555</strain>
    </source>
</reference>
<dbReference type="CDD" id="cd04202">
    <property type="entry name" value="CuRO_D2_2dMcoN_like"/>
    <property type="match status" value="1"/>
</dbReference>
<dbReference type="RefSeq" id="WP_344809294.1">
    <property type="nucleotide sequence ID" value="NZ_BAABBO010000021.1"/>
</dbReference>
<dbReference type="InterPro" id="IPR011707">
    <property type="entry name" value="Cu-oxidase-like_N"/>
</dbReference>
<evidence type="ECO:0000256" key="3">
    <source>
        <dbReference type="ARBA" id="ARBA00023002"/>
    </source>
</evidence>
<dbReference type="EMBL" id="BAABBO010000021">
    <property type="protein sequence ID" value="GAA3977255.1"/>
    <property type="molecule type" value="Genomic_DNA"/>
</dbReference>
<feature type="domain" description="Plastocyanin-like" evidence="6">
    <location>
        <begin position="233"/>
        <end position="347"/>
    </location>
</feature>
<evidence type="ECO:0000256" key="2">
    <source>
        <dbReference type="ARBA" id="ARBA00022729"/>
    </source>
</evidence>
<evidence type="ECO:0000256" key="5">
    <source>
        <dbReference type="SAM" id="MobiDB-lite"/>
    </source>
</evidence>
<dbReference type="InterPro" id="IPR019546">
    <property type="entry name" value="TAT_signal_bac_arc"/>
</dbReference>
<dbReference type="CDD" id="cd13860">
    <property type="entry name" value="CuRO_1_2dMco_1"/>
    <property type="match status" value="1"/>
</dbReference>
<evidence type="ECO:0000256" key="1">
    <source>
        <dbReference type="ARBA" id="ARBA00022723"/>
    </source>
</evidence>
<keyword evidence="9" id="KW-1185">Reference proteome</keyword>
<evidence type="ECO:0000256" key="4">
    <source>
        <dbReference type="ARBA" id="ARBA00023008"/>
    </source>
</evidence>
<keyword evidence="4" id="KW-0186">Copper</keyword>
<dbReference type="InterPro" id="IPR006311">
    <property type="entry name" value="TAT_signal"/>
</dbReference>
<dbReference type="InterPro" id="IPR008972">
    <property type="entry name" value="Cupredoxin"/>
</dbReference>
<dbReference type="PANTHER" id="PTHR11709">
    <property type="entry name" value="MULTI-COPPER OXIDASE"/>
    <property type="match status" value="1"/>
</dbReference>
<dbReference type="InterPro" id="IPR011706">
    <property type="entry name" value="Cu-oxidase_C"/>
</dbReference>
<accession>A0ABP7Q9A1</accession>
<dbReference type="InterPro" id="IPR002355">
    <property type="entry name" value="Cu_oxidase_Cu_BS"/>
</dbReference>
<protein>
    <submittedName>
        <fullName evidence="8">Copper oxidase</fullName>
    </submittedName>
</protein>
<keyword evidence="1" id="KW-0479">Metal-binding</keyword>
<feature type="domain" description="Plastocyanin-like" evidence="7">
    <location>
        <begin position="102"/>
        <end position="206"/>
    </location>
</feature>
<evidence type="ECO:0000313" key="9">
    <source>
        <dbReference type="Proteomes" id="UP001501337"/>
    </source>
</evidence>
<dbReference type="Gene3D" id="2.60.40.420">
    <property type="entry name" value="Cupredoxins - blue copper proteins"/>
    <property type="match status" value="1"/>
</dbReference>
<organism evidence="8 9">
    <name type="scientific">Allohahella marinimesophila</name>
    <dbReference type="NCBI Taxonomy" id="1054972"/>
    <lineage>
        <taxon>Bacteria</taxon>
        <taxon>Pseudomonadati</taxon>
        <taxon>Pseudomonadota</taxon>
        <taxon>Gammaproteobacteria</taxon>
        <taxon>Oceanospirillales</taxon>
        <taxon>Hahellaceae</taxon>
        <taxon>Allohahella</taxon>
    </lineage>
</organism>
<dbReference type="PANTHER" id="PTHR11709:SF394">
    <property type="entry name" value="FI03373P-RELATED"/>
    <property type="match status" value="1"/>
</dbReference>
<dbReference type="NCBIfam" id="TIGR01409">
    <property type="entry name" value="TAT_signal_seq"/>
    <property type="match status" value="1"/>
</dbReference>
<comment type="caution">
    <text evidence="8">The sequence shown here is derived from an EMBL/GenBank/DDBJ whole genome shotgun (WGS) entry which is preliminary data.</text>
</comment>